<feature type="binding site" evidence="2">
    <location>
        <position position="58"/>
    </location>
    <ligand>
        <name>Fe cation</name>
        <dbReference type="ChEBI" id="CHEBI:24875"/>
    </ligand>
</feature>
<keyword evidence="2" id="KW-0408">Iron</keyword>
<evidence type="ECO:0000313" key="7">
    <source>
        <dbReference type="Proteomes" id="UP000035034"/>
    </source>
</evidence>
<comment type="similarity">
    <text evidence="1 3">Belongs to the pirin family.</text>
</comment>
<dbReference type="Proteomes" id="UP000035034">
    <property type="component" value="Unassembled WGS sequence"/>
</dbReference>
<dbReference type="InterPro" id="IPR003829">
    <property type="entry name" value="Pirin_N_dom"/>
</dbReference>
<dbReference type="OrthoDB" id="321327at2"/>
<comment type="caution">
    <text evidence="6">The sequence shown here is derived from an EMBL/GenBank/DDBJ whole genome shotgun (WGS) entry which is preliminary data.</text>
</comment>
<evidence type="ECO:0000256" key="1">
    <source>
        <dbReference type="ARBA" id="ARBA00008416"/>
    </source>
</evidence>
<proteinExistence type="inferred from homology"/>
<feature type="domain" description="Quercetin 2,3-dioxygenase C-terminal cupin" evidence="5">
    <location>
        <begin position="169"/>
        <end position="237"/>
    </location>
</feature>
<dbReference type="EMBL" id="BAEH01000115">
    <property type="protein sequence ID" value="GAB20424.1"/>
    <property type="molecule type" value="Genomic_DNA"/>
</dbReference>
<evidence type="ECO:0000313" key="6">
    <source>
        <dbReference type="EMBL" id="GAB20424.1"/>
    </source>
</evidence>
<dbReference type="Pfam" id="PF02678">
    <property type="entry name" value="Pirin"/>
    <property type="match status" value="1"/>
</dbReference>
<gene>
    <name evidence="6" type="ORF">GOEFS_115_00640</name>
</gene>
<feature type="binding site" evidence="2">
    <location>
        <position position="102"/>
    </location>
    <ligand>
        <name>Fe cation</name>
        <dbReference type="ChEBI" id="CHEBI:24875"/>
    </ligand>
</feature>
<evidence type="ECO:0000259" key="4">
    <source>
        <dbReference type="Pfam" id="PF02678"/>
    </source>
</evidence>
<accession>H0R5S3</accession>
<dbReference type="SUPFAM" id="SSF51182">
    <property type="entry name" value="RmlC-like cupins"/>
    <property type="match status" value="1"/>
</dbReference>
<feature type="domain" description="Pirin N-terminal" evidence="4">
    <location>
        <begin position="18"/>
        <end position="123"/>
    </location>
</feature>
<dbReference type="AlphaFoldDB" id="H0R5S3"/>
<comment type="cofactor">
    <cofactor evidence="2">
        <name>Fe cation</name>
        <dbReference type="ChEBI" id="CHEBI:24875"/>
    </cofactor>
    <text evidence="2">Binds 1 Fe cation per subunit.</text>
</comment>
<dbReference type="eggNOG" id="COG1741">
    <property type="taxonomic scope" value="Bacteria"/>
</dbReference>
<dbReference type="InterPro" id="IPR014710">
    <property type="entry name" value="RmlC-like_jellyroll"/>
</dbReference>
<dbReference type="STRING" id="1077974.GOEFS_115_00640"/>
<evidence type="ECO:0000256" key="3">
    <source>
        <dbReference type="RuleBase" id="RU003457"/>
    </source>
</evidence>
<dbReference type="PANTHER" id="PTHR43212:SF3">
    <property type="entry name" value="QUERCETIN 2,3-DIOXYGENASE"/>
    <property type="match status" value="1"/>
</dbReference>
<protein>
    <recommendedName>
        <fullName evidence="8">Pirin N-terminal domain-containing protein</fullName>
    </recommendedName>
</protein>
<feature type="binding site" evidence="2">
    <location>
        <position position="104"/>
    </location>
    <ligand>
        <name>Fe cation</name>
        <dbReference type="ChEBI" id="CHEBI:24875"/>
    </ligand>
</feature>
<organism evidence="6 7">
    <name type="scientific">Gordonia effusa NBRC 100432</name>
    <dbReference type="NCBI Taxonomy" id="1077974"/>
    <lineage>
        <taxon>Bacteria</taxon>
        <taxon>Bacillati</taxon>
        <taxon>Actinomycetota</taxon>
        <taxon>Actinomycetes</taxon>
        <taxon>Mycobacteriales</taxon>
        <taxon>Gordoniaceae</taxon>
        <taxon>Gordonia</taxon>
    </lineage>
</organism>
<dbReference type="InterPro" id="IPR041602">
    <property type="entry name" value="Quercetinase_C"/>
</dbReference>
<dbReference type="PIRSF" id="PIRSF006232">
    <property type="entry name" value="Pirin"/>
    <property type="match status" value="1"/>
</dbReference>
<keyword evidence="2" id="KW-0479">Metal-binding</keyword>
<name>H0R5S3_9ACTN</name>
<evidence type="ECO:0000256" key="2">
    <source>
        <dbReference type="PIRSR" id="PIRSR006232-1"/>
    </source>
</evidence>
<keyword evidence="7" id="KW-1185">Reference proteome</keyword>
<dbReference type="InterPro" id="IPR011051">
    <property type="entry name" value="RmlC_Cupin_sf"/>
</dbReference>
<feature type="binding site" evidence="2">
    <location>
        <position position="60"/>
    </location>
    <ligand>
        <name>Fe cation</name>
        <dbReference type="ChEBI" id="CHEBI:24875"/>
    </ligand>
</feature>
<dbReference type="RefSeq" id="WP_007319759.1">
    <property type="nucleotide sequence ID" value="NZ_BAEH01000115.1"/>
</dbReference>
<sequence length="243" mass="26637">MTTTIIRSADRHQWNNEWLDSRQSFPATGNFNLYENAHGVLMVHNDDTMLAGEGLDRHQHHNAELLTWVLNGSVVHSDSQGTEGEITRGVIQRMTAGRGITHSERNGSSRADNVALRVIQMWVAPDTDDLEPSYEERDFTAELGSGELFVAASGMVRDRSTSAVRIANRFAALHIAALPAGRSTSLPPAPFGHLYVARGEVRVDGAALTEGDAARFRDAGSIEVKAVDDSEILFWEMHAGFDV</sequence>
<evidence type="ECO:0008006" key="8">
    <source>
        <dbReference type="Google" id="ProtNLM"/>
    </source>
</evidence>
<dbReference type="InterPro" id="IPR012093">
    <property type="entry name" value="Pirin"/>
</dbReference>
<dbReference type="PANTHER" id="PTHR43212">
    <property type="entry name" value="QUERCETIN 2,3-DIOXYGENASE"/>
    <property type="match status" value="1"/>
</dbReference>
<evidence type="ECO:0000259" key="5">
    <source>
        <dbReference type="Pfam" id="PF17954"/>
    </source>
</evidence>
<dbReference type="GO" id="GO:0046872">
    <property type="term" value="F:metal ion binding"/>
    <property type="evidence" value="ECO:0007669"/>
    <property type="project" value="UniProtKB-KW"/>
</dbReference>
<dbReference type="Pfam" id="PF17954">
    <property type="entry name" value="Pirin_C_2"/>
    <property type="match status" value="1"/>
</dbReference>
<dbReference type="Gene3D" id="2.60.120.10">
    <property type="entry name" value="Jelly Rolls"/>
    <property type="match status" value="2"/>
</dbReference>
<reference evidence="6 7" key="1">
    <citation type="submission" date="2011-12" db="EMBL/GenBank/DDBJ databases">
        <title>Whole genome shotgun sequence of Gordonia effusa NBRC 100432.</title>
        <authorList>
            <person name="Yoshida I."/>
            <person name="Takarada H."/>
            <person name="Hosoyama A."/>
            <person name="Tsuchikane K."/>
            <person name="Katsumata H."/>
            <person name="Yamazaki S."/>
            <person name="Fujita N."/>
        </authorList>
    </citation>
    <scope>NUCLEOTIDE SEQUENCE [LARGE SCALE GENOMIC DNA]</scope>
    <source>
        <strain evidence="6 7">NBRC 100432</strain>
    </source>
</reference>